<dbReference type="EMBL" id="BQNB010016468">
    <property type="protein sequence ID" value="GJT52139.1"/>
    <property type="molecule type" value="Genomic_DNA"/>
</dbReference>
<evidence type="ECO:0000313" key="2">
    <source>
        <dbReference type="Proteomes" id="UP001151760"/>
    </source>
</evidence>
<sequence length="118" mass="13147">MGGVSFCFYPKNLSDCLPLCSTLMSCGIRALSELRNQLDTVTSADREAVAARDSVGTCLRLYSGNVLLDLSHICVCVHTNLSRLLNTSRRDTQWMNTIGKLDETDMLLDKDNKNMRTL</sequence>
<gene>
    <name evidence="1" type="ORF">Tco_0978296</name>
</gene>
<dbReference type="Proteomes" id="UP001151760">
    <property type="component" value="Unassembled WGS sequence"/>
</dbReference>
<evidence type="ECO:0000313" key="1">
    <source>
        <dbReference type="EMBL" id="GJT52139.1"/>
    </source>
</evidence>
<protein>
    <submittedName>
        <fullName evidence="1">Uncharacterized protein</fullName>
    </submittedName>
</protein>
<comment type="caution">
    <text evidence="1">The sequence shown here is derived from an EMBL/GenBank/DDBJ whole genome shotgun (WGS) entry which is preliminary data.</text>
</comment>
<accession>A0ABQ5EMU1</accession>
<organism evidence="1 2">
    <name type="scientific">Tanacetum coccineum</name>
    <dbReference type="NCBI Taxonomy" id="301880"/>
    <lineage>
        <taxon>Eukaryota</taxon>
        <taxon>Viridiplantae</taxon>
        <taxon>Streptophyta</taxon>
        <taxon>Embryophyta</taxon>
        <taxon>Tracheophyta</taxon>
        <taxon>Spermatophyta</taxon>
        <taxon>Magnoliopsida</taxon>
        <taxon>eudicotyledons</taxon>
        <taxon>Gunneridae</taxon>
        <taxon>Pentapetalae</taxon>
        <taxon>asterids</taxon>
        <taxon>campanulids</taxon>
        <taxon>Asterales</taxon>
        <taxon>Asteraceae</taxon>
        <taxon>Asteroideae</taxon>
        <taxon>Anthemideae</taxon>
        <taxon>Anthemidinae</taxon>
        <taxon>Tanacetum</taxon>
    </lineage>
</organism>
<name>A0ABQ5EMU1_9ASTR</name>
<keyword evidence="2" id="KW-1185">Reference proteome</keyword>
<reference evidence="1" key="1">
    <citation type="journal article" date="2022" name="Int. J. Mol. Sci.">
        <title>Draft Genome of Tanacetum Coccineum: Genomic Comparison of Closely Related Tanacetum-Family Plants.</title>
        <authorList>
            <person name="Yamashiro T."/>
            <person name="Shiraishi A."/>
            <person name="Nakayama K."/>
            <person name="Satake H."/>
        </authorList>
    </citation>
    <scope>NUCLEOTIDE SEQUENCE</scope>
</reference>
<reference evidence="1" key="2">
    <citation type="submission" date="2022-01" db="EMBL/GenBank/DDBJ databases">
        <authorList>
            <person name="Yamashiro T."/>
            <person name="Shiraishi A."/>
            <person name="Satake H."/>
            <person name="Nakayama K."/>
        </authorList>
    </citation>
    <scope>NUCLEOTIDE SEQUENCE</scope>
</reference>
<proteinExistence type="predicted"/>